<comment type="caution">
    <text evidence="1">The sequence shown here is derived from an EMBL/GenBank/DDBJ whole genome shotgun (WGS) entry which is preliminary data.</text>
</comment>
<dbReference type="Pfam" id="PF23140">
    <property type="entry name" value="Gp80"/>
    <property type="match status" value="1"/>
</dbReference>
<dbReference type="Proteomes" id="UP001597046">
    <property type="component" value="Unassembled WGS sequence"/>
</dbReference>
<dbReference type="EMBL" id="JBHTKH010000009">
    <property type="protein sequence ID" value="MFD1055415.1"/>
    <property type="molecule type" value="Genomic_DNA"/>
</dbReference>
<keyword evidence="2" id="KW-1185">Reference proteome</keyword>
<reference evidence="2" key="1">
    <citation type="journal article" date="2019" name="Int. J. Syst. Evol. Microbiol.">
        <title>The Global Catalogue of Microorganisms (GCM) 10K type strain sequencing project: providing services to taxonomists for standard genome sequencing and annotation.</title>
        <authorList>
            <consortium name="The Broad Institute Genomics Platform"/>
            <consortium name="The Broad Institute Genome Sequencing Center for Infectious Disease"/>
            <person name="Wu L."/>
            <person name="Ma J."/>
        </authorList>
    </citation>
    <scope>NUCLEOTIDE SEQUENCE [LARGE SCALE GENOMIC DNA]</scope>
    <source>
        <strain evidence="2">CCUG 57508</strain>
    </source>
</reference>
<sequence length="134" mass="13249">MTALDAAHAANIVDASLGTAAFVATTTPIRVRYMTANGTATANGTELATSGGYTSGTGAPSVTFASASTTTGQAASNAAVTTTNMPATTIVGVELWDSAATPKRKWQGALSASKTTNAGDTFTIPSGSLTVTDL</sequence>
<gene>
    <name evidence="1" type="ORF">ACFQ2V_13960</name>
</gene>
<dbReference type="InterPro" id="IPR056908">
    <property type="entry name" value="Gp80-like"/>
</dbReference>
<accession>A0ABW3N153</accession>
<evidence type="ECO:0008006" key="3">
    <source>
        <dbReference type="Google" id="ProtNLM"/>
    </source>
</evidence>
<evidence type="ECO:0000313" key="1">
    <source>
        <dbReference type="EMBL" id="MFD1055415.1"/>
    </source>
</evidence>
<proteinExistence type="predicted"/>
<evidence type="ECO:0000313" key="2">
    <source>
        <dbReference type="Proteomes" id="UP001597046"/>
    </source>
</evidence>
<organism evidence="1 2">
    <name type="scientific">Terrabacter terrigena</name>
    <dbReference type="NCBI Taxonomy" id="574718"/>
    <lineage>
        <taxon>Bacteria</taxon>
        <taxon>Bacillati</taxon>
        <taxon>Actinomycetota</taxon>
        <taxon>Actinomycetes</taxon>
        <taxon>Micrococcales</taxon>
        <taxon>Intrasporangiaceae</taxon>
        <taxon>Terrabacter</taxon>
    </lineage>
</organism>
<name>A0ABW3N153_9MICO</name>
<protein>
    <recommendedName>
        <fullName evidence="3">Head decoration protein</fullName>
    </recommendedName>
</protein>
<dbReference type="RefSeq" id="WP_386053444.1">
    <property type="nucleotide sequence ID" value="NZ_JBHTKH010000009.1"/>
</dbReference>